<evidence type="ECO:0000256" key="1">
    <source>
        <dbReference type="SAM" id="MobiDB-lite"/>
    </source>
</evidence>
<accession>A0A3A8MJJ2</accession>
<evidence type="ECO:0000313" key="4">
    <source>
        <dbReference type="Proteomes" id="UP000273405"/>
    </source>
</evidence>
<dbReference type="RefSeq" id="WP_120629983.1">
    <property type="nucleotide sequence ID" value="NZ_RAWG01000418.1"/>
</dbReference>
<keyword evidence="4" id="KW-1185">Reference proteome</keyword>
<proteinExistence type="predicted"/>
<dbReference type="EMBL" id="RAWG01000418">
    <property type="protein sequence ID" value="RKH32286.1"/>
    <property type="molecule type" value="Genomic_DNA"/>
</dbReference>
<dbReference type="InterPro" id="IPR011086">
    <property type="entry name" value="DUF1521"/>
</dbReference>
<reference evidence="4" key="1">
    <citation type="submission" date="2018-09" db="EMBL/GenBank/DDBJ databases">
        <authorList>
            <person name="Livingstone P.G."/>
            <person name="Whitworth D.E."/>
        </authorList>
    </citation>
    <scope>NUCLEOTIDE SEQUENCE [LARGE SCALE GENOMIC DNA]</scope>
    <source>
        <strain evidence="4">CA040B</strain>
    </source>
</reference>
<feature type="compositionally biased region" description="Low complexity" evidence="1">
    <location>
        <begin position="64"/>
        <end position="77"/>
    </location>
</feature>
<name>A0A3A8MJJ2_9BACT</name>
<gene>
    <name evidence="3" type="ORF">D7X12_37450</name>
</gene>
<dbReference type="OrthoDB" id="7545400at2"/>
<dbReference type="Pfam" id="PF07481">
    <property type="entry name" value="DUF1521"/>
    <property type="match status" value="1"/>
</dbReference>
<sequence length="355" mass="37678">MATNISGLNTQTLSVKNPAQGVVNDATIAKNTKLIETTLGQVDKAIAGATAKSDKANAKADQMGKSVTTKSASASSGAFPTETPNPLDNANARYSLEVDGNKIKTPGGYTIEPLGQFEWKVTGPDGKETRVWGDPHVDEGDGGKWDFKNDTTFVLGDGTRINVNCVPYGNGMTVTGSLDIIMGDDHVSVKDLDKGKGTISAVKRDAVDEAVRFAGQNKTVDVVTMGASTDDWTFESAEIVGSENGGEVLKKGGDVNVSHTYGGSANPALSASNKEPLAALQSRLNAVTNTFDSLSQTRTKGFNPFTRVDDFGGAYDKSKHRKGLTEAFDSVTTMLKALKQIPRMSDTVRPRNIFF</sequence>
<evidence type="ECO:0000259" key="2">
    <source>
        <dbReference type="Pfam" id="PF07481"/>
    </source>
</evidence>
<organism evidence="3 4">
    <name type="scientific">Corallococcus sicarius</name>
    <dbReference type="NCBI Taxonomy" id="2316726"/>
    <lineage>
        <taxon>Bacteria</taxon>
        <taxon>Pseudomonadati</taxon>
        <taxon>Myxococcota</taxon>
        <taxon>Myxococcia</taxon>
        <taxon>Myxococcales</taxon>
        <taxon>Cystobacterineae</taxon>
        <taxon>Myxococcaceae</taxon>
        <taxon>Corallococcus</taxon>
    </lineage>
</organism>
<evidence type="ECO:0000313" key="3">
    <source>
        <dbReference type="EMBL" id="RKH32286.1"/>
    </source>
</evidence>
<comment type="caution">
    <text evidence="3">The sequence shown here is derived from an EMBL/GenBank/DDBJ whole genome shotgun (WGS) entry which is preliminary data.</text>
</comment>
<protein>
    <submittedName>
        <fullName evidence="3">DUF1521 domain-containing protein</fullName>
    </submittedName>
</protein>
<dbReference type="Proteomes" id="UP000273405">
    <property type="component" value="Unassembled WGS sequence"/>
</dbReference>
<dbReference type="AlphaFoldDB" id="A0A3A8MJJ2"/>
<feature type="region of interest" description="Disordered" evidence="1">
    <location>
        <begin position="59"/>
        <end position="88"/>
    </location>
</feature>
<feature type="domain" description="DUF1521" evidence="2">
    <location>
        <begin position="126"/>
        <end position="196"/>
    </location>
</feature>